<gene>
    <name evidence="1" type="ORF">ONZ51_g9044</name>
</gene>
<proteinExistence type="predicted"/>
<dbReference type="PROSITE" id="PS51257">
    <property type="entry name" value="PROKAR_LIPOPROTEIN"/>
    <property type="match status" value="1"/>
</dbReference>
<protein>
    <submittedName>
        <fullName evidence="1">Uncharacterized protein</fullName>
    </submittedName>
</protein>
<keyword evidence="2" id="KW-1185">Reference proteome</keyword>
<comment type="caution">
    <text evidence="1">The sequence shown here is derived from an EMBL/GenBank/DDBJ whole genome shotgun (WGS) entry which is preliminary data.</text>
</comment>
<organism evidence="1 2">
    <name type="scientific">Trametes cubensis</name>
    <dbReference type="NCBI Taxonomy" id="1111947"/>
    <lineage>
        <taxon>Eukaryota</taxon>
        <taxon>Fungi</taxon>
        <taxon>Dikarya</taxon>
        <taxon>Basidiomycota</taxon>
        <taxon>Agaricomycotina</taxon>
        <taxon>Agaricomycetes</taxon>
        <taxon>Polyporales</taxon>
        <taxon>Polyporaceae</taxon>
        <taxon>Trametes</taxon>
    </lineage>
</organism>
<sequence length="124" mass="13863">MPVKFALKTACYVAIVGVFGCDTRARAGIIFDDFVTALITIGFAWVPNTDNSVLVFQRIRAQGEEGSQQLRVPRPAASDEWWGFEYNEIAHALEDRFNINDANFVEIADDTIIEGAGFCILEWD</sequence>
<accession>A0AAD7TMJ1</accession>
<dbReference type="Proteomes" id="UP001215151">
    <property type="component" value="Unassembled WGS sequence"/>
</dbReference>
<evidence type="ECO:0000313" key="1">
    <source>
        <dbReference type="EMBL" id="KAJ8469370.1"/>
    </source>
</evidence>
<evidence type="ECO:0000313" key="2">
    <source>
        <dbReference type="Proteomes" id="UP001215151"/>
    </source>
</evidence>
<dbReference type="EMBL" id="JAPEVG010000293">
    <property type="protein sequence ID" value="KAJ8469370.1"/>
    <property type="molecule type" value="Genomic_DNA"/>
</dbReference>
<reference evidence="1" key="1">
    <citation type="submission" date="2022-11" db="EMBL/GenBank/DDBJ databases">
        <title>Genome Sequence of Cubamyces cubensis.</title>
        <authorList>
            <person name="Buettner E."/>
        </authorList>
    </citation>
    <scope>NUCLEOTIDE SEQUENCE</scope>
    <source>
        <strain evidence="1">MPL-01</strain>
    </source>
</reference>
<name>A0AAD7TMJ1_9APHY</name>
<dbReference type="AlphaFoldDB" id="A0AAD7TMJ1"/>